<gene>
    <name evidence="3" type="ORF">I6J18_12010</name>
</gene>
<dbReference type="Pfam" id="PF12733">
    <property type="entry name" value="Cadherin-like"/>
    <property type="match status" value="3"/>
</dbReference>
<dbReference type="EMBL" id="CP068053">
    <property type="protein sequence ID" value="QQS98492.1"/>
    <property type="molecule type" value="Genomic_DNA"/>
</dbReference>
<feature type="domain" description="Cadherin-like beta-sandwich-like" evidence="2">
    <location>
        <begin position="45"/>
        <end position="131"/>
    </location>
</feature>
<reference evidence="3 4" key="1">
    <citation type="submission" date="2021-01" db="EMBL/GenBank/DDBJ databases">
        <title>FDA dAtabase for Regulatory Grade micrObial Sequences (FDA-ARGOS): Supporting development and validation of Infectious Disease Dx tests.</title>
        <authorList>
            <person name="Nelson B."/>
            <person name="Plummer A."/>
            <person name="Tallon L."/>
            <person name="Sadzewicz L."/>
            <person name="Zhao X."/>
            <person name="Boylan J."/>
            <person name="Ott S."/>
            <person name="Bowen H."/>
            <person name="Vavikolanu K."/>
            <person name="Mehta A."/>
            <person name="Aluvathingal J."/>
            <person name="Nadendla S."/>
            <person name="Myers T."/>
            <person name="Yan Y."/>
            <person name="Sichtig H."/>
        </authorList>
    </citation>
    <scope>NUCLEOTIDE SEQUENCE [LARGE SCALE GENOMIC DNA]</scope>
    <source>
        <strain evidence="3 4">FDAARGOS_1161</strain>
    </source>
</reference>
<feature type="domain" description="Cadherin-like beta-sandwich-like" evidence="2">
    <location>
        <begin position="140"/>
        <end position="226"/>
    </location>
</feature>
<sequence length="461" mass="49290">MHSSHKGRKLVLVCCLLGIGPFGYEREVRAETNGEVVQTESEVLSTLSVRGVQLNQEFNANVKDYRASVGSDVTDIQLLAASDTDNAVITVNDNVVTGGQESTYKLITGENKFVIRIEGEEPVTYTLIVTKAQSSNSNLASLNLSKGALSFEESVTDYQVSVENSVSVLSVKPKAVDTTASIKVNNQVFIGTAISVKLPVGKTKIKIVVTAEDGTQKTYVLTVTRKAKTVNDDTESEPKSGTDTKTDDDTKSGNGDDVKRDNPSKGSSSAPTENTKSPSQMLSKSQQQAGAELAAKPTSELGSNQVESNENNGPKLSSLSISNGTWNKAFSSNEFTYHISVDTDVERVTLTTAADSNSTIKIEGKSSKTISLADAAKTILSVVVSKDDERSTYILVIEKDLDTAGESEVDSIDQTEASVSAVDVKGKPGGNRMNMVEGSQLTKESSSIWSKMKNFFASLFD</sequence>
<evidence type="ECO:0000259" key="2">
    <source>
        <dbReference type="Pfam" id="PF12733"/>
    </source>
</evidence>
<feature type="domain" description="Cadherin-like beta-sandwich-like" evidence="2">
    <location>
        <begin position="316"/>
        <end position="398"/>
    </location>
</feature>
<dbReference type="InterPro" id="IPR025883">
    <property type="entry name" value="Cadherin-like_domain"/>
</dbReference>
<dbReference type="RefSeq" id="WP_201647501.1">
    <property type="nucleotide sequence ID" value="NZ_CP068053.1"/>
</dbReference>
<keyword evidence="4" id="KW-1185">Reference proteome</keyword>
<dbReference type="Proteomes" id="UP000595254">
    <property type="component" value="Chromosome"/>
</dbReference>
<proteinExistence type="predicted"/>
<evidence type="ECO:0000256" key="1">
    <source>
        <dbReference type="SAM" id="MobiDB-lite"/>
    </source>
</evidence>
<dbReference type="KEGG" id="ppsr:I6J18_12010"/>
<feature type="compositionally biased region" description="Basic and acidic residues" evidence="1">
    <location>
        <begin position="236"/>
        <end position="263"/>
    </location>
</feature>
<accession>A0A974NJ19</accession>
<protein>
    <submittedName>
        <fullName evidence="3">Cadherin-like beta sandwich domain-containing protein</fullName>
    </submittedName>
</protein>
<feature type="region of interest" description="Disordered" evidence="1">
    <location>
        <begin position="229"/>
        <end position="316"/>
    </location>
</feature>
<name>A0A974NJ19_PERPY</name>
<dbReference type="AlphaFoldDB" id="A0A974NJ19"/>
<evidence type="ECO:0000313" key="3">
    <source>
        <dbReference type="EMBL" id="QQS98492.1"/>
    </source>
</evidence>
<evidence type="ECO:0000313" key="4">
    <source>
        <dbReference type="Proteomes" id="UP000595254"/>
    </source>
</evidence>
<organism evidence="3 4">
    <name type="scientific">Peribacillus psychrosaccharolyticus</name>
    <name type="common">Bacillus psychrosaccharolyticus</name>
    <dbReference type="NCBI Taxonomy" id="1407"/>
    <lineage>
        <taxon>Bacteria</taxon>
        <taxon>Bacillati</taxon>
        <taxon>Bacillota</taxon>
        <taxon>Bacilli</taxon>
        <taxon>Bacillales</taxon>
        <taxon>Bacillaceae</taxon>
        <taxon>Peribacillus</taxon>
    </lineage>
</organism>
<feature type="compositionally biased region" description="Polar residues" evidence="1">
    <location>
        <begin position="300"/>
        <end position="316"/>
    </location>
</feature>
<feature type="compositionally biased region" description="Polar residues" evidence="1">
    <location>
        <begin position="264"/>
        <end position="289"/>
    </location>
</feature>